<dbReference type="SUPFAM" id="SSF53448">
    <property type="entry name" value="Nucleotide-diphospho-sugar transferases"/>
    <property type="match status" value="1"/>
</dbReference>
<reference evidence="2" key="1">
    <citation type="submission" date="2020-05" db="EMBL/GenBank/DDBJ databases">
        <authorList>
            <person name="Chiriac C."/>
            <person name="Salcher M."/>
            <person name="Ghai R."/>
            <person name="Kavagutti S V."/>
        </authorList>
    </citation>
    <scope>NUCLEOTIDE SEQUENCE</scope>
</reference>
<accession>A0A6J6L336</accession>
<dbReference type="AlphaFoldDB" id="A0A6J6L336"/>
<proteinExistence type="predicted"/>
<feature type="domain" description="Glycosyltransferase 2-like" evidence="1">
    <location>
        <begin position="5"/>
        <end position="146"/>
    </location>
</feature>
<evidence type="ECO:0000313" key="2">
    <source>
        <dbReference type="EMBL" id="CAB4655956.1"/>
    </source>
</evidence>
<gene>
    <name evidence="2" type="ORF">UFOPK2289_00113</name>
</gene>
<evidence type="ECO:0000259" key="1">
    <source>
        <dbReference type="Pfam" id="PF00535"/>
    </source>
</evidence>
<protein>
    <submittedName>
        <fullName evidence="2">Unannotated protein</fullName>
    </submittedName>
</protein>
<dbReference type="Pfam" id="PF00535">
    <property type="entry name" value="Glycos_transf_2"/>
    <property type="match status" value="1"/>
</dbReference>
<organism evidence="2">
    <name type="scientific">freshwater metagenome</name>
    <dbReference type="NCBI Taxonomy" id="449393"/>
    <lineage>
        <taxon>unclassified sequences</taxon>
        <taxon>metagenomes</taxon>
        <taxon>ecological metagenomes</taxon>
    </lineage>
</organism>
<sequence>MNGLTVVIPMHNGARWIASLISSMSSAAIEANAPLEILIFDDNSTDDSSARGIKVCQDLQLDFKVTRWDSANNAGNSSAAYMKALNSISPKYDLIALSDQDDLWLPNRILRISEAINGESNDSIHPWLYAGSSFLWDSMKSNSMPYRSRPGPLGTSHVRGPELDYRKTNFDVSVSTHNIVINRALLALLKSNPLSDFQIRHDVQMDCWLPNLASHFGKTAVDLIPSVIWRQHSTNSSGLYLQSRVRPDLIRFVIHLLKRMRSTAYMKKYLVAGEALNNKHEAFVSQNARNLNASSNLWQLSSLESRKTRRRLALSNTWKHWSIIRDFYLRLRLILMGNSMALRIQSELLKVEEN</sequence>
<dbReference type="InterPro" id="IPR029044">
    <property type="entry name" value="Nucleotide-diphossugar_trans"/>
</dbReference>
<name>A0A6J6L336_9ZZZZ</name>
<dbReference type="Gene3D" id="3.90.550.10">
    <property type="entry name" value="Spore Coat Polysaccharide Biosynthesis Protein SpsA, Chain A"/>
    <property type="match status" value="1"/>
</dbReference>
<dbReference type="InterPro" id="IPR001173">
    <property type="entry name" value="Glyco_trans_2-like"/>
</dbReference>
<dbReference type="EMBL" id="CAEZWT010000002">
    <property type="protein sequence ID" value="CAB4655956.1"/>
    <property type="molecule type" value="Genomic_DNA"/>
</dbReference>